<evidence type="ECO:0000256" key="3">
    <source>
        <dbReference type="ARBA" id="ARBA00023027"/>
    </source>
</evidence>
<dbReference type="PANTHER" id="PTHR24321">
    <property type="entry name" value="DEHYDROGENASES, SHORT CHAIN"/>
    <property type="match status" value="1"/>
</dbReference>
<dbReference type="AlphaFoldDB" id="A0A2G8TI59"/>
<evidence type="ECO:0000256" key="2">
    <source>
        <dbReference type="ARBA" id="ARBA00023002"/>
    </source>
</evidence>
<accession>A0A2G8TI59</accession>
<keyword evidence="2" id="KW-0560">Oxidoreductase</keyword>
<dbReference type="InterPro" id="IPR057326">
    <property type="entry name" value="KR_dom"/>
</dbReference>
<comment type="caution">
    <text evidence="5">The sequence shown here is derived from an EMBL/GenBank/DDBJ whole genome shotgun (WGS) entry which is preliminary data.</text>
</comment>
<dbReference type="PRINTS" id="PR00080">
    <property type="entry name" value="SDRFAMILY"/>
</dbReference>
<dbReference type="Proteomes" id="UP000230390">
    <property type="component" value="Unassembled WGS sequence"/>
</dbReference>
<dbReference type="OrthoDB" id="9789398at2"/>
<dbReference type="FunFam" id="3.40.50.720:FF:000084">
    <property type="entry name" value="Short-chain dehydrogenase reductase"/>
    <property type="match status" value="1"/>
</dbReference>
<sequence length="257" mass="27225">MTRYPSLTDRLVVISGGASGIGAALVEHFARQSARVAFCDIDADAGAALAEQLAGSLHRPVFFACDVRDIGAYQAALAALEQRAGPVRVLINNAGRDDRHTLAELTVDYWDNCLALNLRHHVFAIQQVAPGMAAAGGGSIINLGSISWMRGRPNLVGYTASKAAVSGISRTLARELGESNIRVNALVPGAIVTERQAALWRSPDDDKTFIDLQCLKYRLDPGHVARAALFLAADDSDGMTGQNMIVDAGLSQVAVFG</sequence>
<organism evidence="5 6">
    <name type="scientific">Massilia eurypsychrophila</name>
    <dbReference type="NCBI Taxonomy" id="1485217"/>
    <lineage>
        <taxon>Bacteria</taxon>
        <taxon>Pseudomonadati</taxon>
        <taxon>Pseudomonadota</taxon>
        <taxon>Betaproteobacteria</taxon>
        <taxon>Burkholderiales</taxon>
        <taxon>Oxalobacteraceae</taxon>
        <taxon>Telluria group</taxon>
        <taxon>Massilia</taxon>
    </lineage>
</organism>
<reference evidence="5 6" key="1">
    <citation type="submission" date="2017-10" db="EMBL/GenBank/DDBJ databases">
        <title>Massilia psychrophilum sp. nov., a novel purple-pigmented bacterium isolated from Tianshan glacier, Xinjiang Municipality, China.</title>
        <authorList>
            <person name="Wang H."/>
        </authorList>
    </citation>
    <scope>NUCLEOTIDE SEQUENCE [LARGE SCALE GENOMIC DNA]</scope>
    <source>
        <strain evidence="5 6">JCM 30074</strain>
    </source>
</reference>
<evidence type="ECO:0000259" key="4">
    <source>
        <dbReference type="SMART" id="SM00822"/>
    </source>
</evidence>
<dbReference type="InterPro" id="IPR020904">
    <property type="entry name" value="Sc_DH/Rdtase_CS"/>
</dbReference>
<dbReference type="InterPro" id="IPR036291">
    <property type="entry name" value="NAD(P)-bd_dom_sf"/>
</dbReference>
<feature type="domain" description="Ketoreductase" evidence="4">
    <location>
        <begin position="10"/>
        <end position="203"/>
    </location>
</feature>
<dbReference type="SUPFAM" id="SSF51735">
    <property type="entry name" value="NAD(P)-binding Rossmann-fold domains"/>
    <property type="match status" value="1"/>
</dbReference>
<dbReference type="GO" id="GO:0016491">
    <property type="term" value="F:oxidoreductase activity"/>
    <property type="evidence" value="ECO:0007669"/>
    <property type="project" value="UniProtKB-KW"/>
</dbReference>
<dbReference type="PRINTS" id="PR00081">
    <property type="entry name" value="GDHRDH"/>
</dbReference>
<name>A0A2G8TI59_9BURK</name>
<evidence type="ECO:0000256" key="1">
    <source>
        <dbReference type="ARBA" id="ARBA00006484"/>
    </source>
</evidence>
<comment type="similarity">
    <text evidence="1">Belongs to the short-chain dehydrogenases/reductases (SDR) family.</text>
</comment>
<gene>
    <name evidence="5" type="ORF">CR105_09120</name>
</gene>
<dbReference type="PROSITE" id="PS00061">
    <property type="entry name" value="ADH_SHORT"/>
    <property type="match status" value="1"/>
</dbReference>
<protein>
    <submittedName>
        <fullName evidence="5">3-oxoacyl-ACP reductase</fullName>
    </submittedName>
</protein>
<dbReference type="RefSeq" id="WP_099788123.1">
    <property type="nucleotide sequence ID" value="NZ_JBHLYV010000031.1"/>
</dbReference>
<dbReference type="Pfam" id="PF13561">
    <property type="entry name" value="adh_short_C2"/>
    <property type="match status" value="1"/>
</dbReference>
<dbReference type="CDD" id="cd05233">
    <property type="entry name" value="SDR_c"/>
    <property type="match status" value="1"/>
</dbReference>
<keyword evidence="3" id="KW-0520">NAD</keyword>
<evidence type="ECO:0000313" key="5">
    <source>
        <dbReference type="EMBL" id="PIL45328.1"/>
    </source>
</evidence>
<dbReference type="InterPro" id="IPR002347">
    <property type="entry name" value="SDR_fam"/>
</dbReference>
<proteinExistence type="inferred from homology"/>
<dbReference type="Gene3D" id="3.40.50.720">
    <property type="entry name" value="NAD(P)-binding Rossmann-like Domain"/>
    <property type="match status" value="1"/>
</dbReference>
<dbReference type="EMBL" id="PDOC01000004">
    <property type="protein sequence ID" value="PIL45328.1"/>
    <property type="molecule type" value="Genomic_DNA"/>
</dbReference>
<dbReference type="PANTHER" id="PTHR24321:SF8">
    <property type="entry name" value="ESTRADIOL 17-BETA-DEHYDROGENASE 8-RELATED"/>
    <property type="match status" value="1"/>
</dbReference>
<evidence type="ECO:0000313" key="6">
    <source>
        <dbReference type="Proteomes" id="UP000230390"/>
    </source>
</evidence>
<dbReference type="SMART" id="SM00822">
    <property type="entry name" value="PKS_KR"/>
    <property type="match status" value="1"/>
</dbReference>
<keyword evidence="6" id="KW-1185">Reference proteome</keyword>